<dbReference type="GO" id="GO:0031071">
    <property type="term" value="F:cysteine desulfurase activity"/>
    <property type="evidence" value="ECO:0007669"/>
    <property type="project" value="UniProtKB-EC"/>
</dbReference>
<dbReference type="RefSeq" id="WP_121876867.1">
    <property type="nucleotide sequence ID" value="NZ_REFJ01000003.1"/>
</dbReference>
<keyword evidence="4" id="KW-0808">Transferase</keyword>
<comment type="caution">
    <text evidence="9">The sequence shown here is derived from an EMBL/GenBank/DDBJ whole genome shotgun (WGS) entry which is preliminary data.</text>
</comment>
<dbReference type="InterPro" id="IPR015422">
    <property type="entry name" value="PyrdxlP-dep_Trfase_small"/>
</dbReference>
<dbReference type="InterPro" id="IPR020578">
    <property type="entry name" value="Aminotrans_V_PyrdxlP_BS"/>
</dbReference>
<keyword evidence="5" id="KW-0663">Pyridoxal phosphate</keyword>
<dbReference type="EC" id="2.8.1.7" evidence="3"/>
<dbReference type="Gene3D" id="3.90.1010.10">
    <property type="match status" value="1"/>
</dbReference>
<dbReference type="InterPro" id="IPR010970">
    <property type="entry name" value="Cys_dSase_SufS"/>
</dbReference>
<dbReference type="EMBL" id="REFJ01000003">
    <property type="protein sequence ID" value="RMA80187.1"/>
    <property type="molecule type" value="Genomic_DNA"/>
</dbReference>
<dbReference type="SUPFAM" id="SSF82649">
    <property type="entry name" value="SufE/NifU"/>
    <property type="match status" value="1"/>
</dbReference>
<evidence type="ECO:0000313" key="10">
    <source>
        <dbReference type="Proteomes" id="UP000267187"/>
    </source>
</evidence>
<reference evidence="9 10" key="1">
    <citation type="submission" date="2018-10" db="EMBL/GenBank/DDBJ databases">
        <title>Genomic Encyclopedia of Type Strains, Phase IV (KMG-IV): sequencing the most valuable type-strain genomes for metagenomic binning, comparative biology and taxonomic classification.</title>
        <authorList>
            <person name="Goeker M."/>
        </authorList>
    </citation>
    <scope>NUCLEOTIDE SEQUENCE [LARGE SCALE GENOMIC DNA]</scope>
    <source>
        <strain evidence="9 10">DSM 25080</strain>
    </source>
</reference>
<dbReference type="SUPFAM" id="SSF53383">
    <property type="entry name" value="PLP-dependent transferases"/>
    <property type="match status" value="1"/>
</dbReference>
<evidence type="ECO:0000256" key="3">
    <source>
        <dbReference type="ARBA" id="ARBA00012239"/>
    </source>
</evidence>
<dbReference type="Pfam" id="PF02657">
    <property type="entry name" value="SufE"/>
    <property type="match status" value="1"/>
</dbReference>
<comment type="catalytic activity">
    <reaction evidence="6">
        <text>(sulfur carrier)-H + L-cysteine = (sulfur carrier)-SH + L-alanine</text>
        <dbReference type="Rhea" id="RHEA:43892"/>
        <dbReference type="Rhea" id="RHEA-COMP:14737"/>
        <dbReference type="Rhea" id="RHEA-COMP:14739"/>
        <dbReference type="ChEBI" id="CHEBI:29917"/>
        <dbReference type="ChEBI" id="CHEBI:35235"/>
        <dbReference type="ChEBI" id="CHEBI:57972"/>
        <dbReference type="ChEBI" id="CHEBI:64428"/>
        <dbReference type="EC" id="2.8.1.7"/>
    </reaction>
</comment>
<dbReference type="Pfam" id="PF00266">
    <property type="entry name" value="Aminotran_5"/>
    <property type="match status" value="1"/>
</dbReference>
<dbReference type="CDD" id="cd06453">
    <property type="entry name" value="SufS_like"/>
    <property type="match status" value="1"/>
</dbReference>
<dbReference type="InterPro" id="IPR015424">
    <property type="entry name" value="PyrdxlP-dep_Trfase"/>
</dbReference>
<dbReference type="Gene3D" id="3.40.640.10">
    <property type="entry name" value="Type I PLP-dependent aspartate aminotransferase-like (Major domain)"/>
    <property type="match status" value="1"/>
</dbReference>
<dbReference type="PANTHER" id="PTHR43586:SF8">
    <property type="entry name" value="CYSTEINE DESULFURASE 1, CHLOROPLASTIC"/>
    <property type="match status" value="1"/>
</dbReference>
<dbReference type="InterPro" id="IPR015421">
    <property type="entry name" value="PyrdxlP-dep_Trfase_major"/>
</dbReference>
<comment type="similarity">
    <text evidence="2">Belongs to the class-V pyridoxal-phosphate-dependent aminotransferase family. Csd subfamily.</text>
</comment>
<dbReference type="Gene3D" id="3.90.1150.10">
    <property type="entry name" value="Aspartate Aminotransferase, domain 1"/>
    <property type="match status" value="1"/>
</dbReference>
<keyword evidence="10" id="KW-1185">Reference proteome</keyword>
<accession>A0A3M0A6H3</accession>
<feature type="domain" description="Aminotransferase class V" evidence="7">
    <location>
        <begin position="31"/>
        <end position="397"/>
    </location>
</feature>
<name>A0A3M0A6H3_9GAMM</name>
<protein>
    <recommendedName>
        <fullName evidence="3">cysteine desulfurase</fullName>
        <ecNumber evidence="3">2.8.1.7</ecNumber>
    </recommendedName>
</protein>
<dbReference type="PANTHER" id="PTHR43586">
    <property type="entry name" value="CYSTEINE DESULFURASE"/>
    <property type="match status" value="1"/>
</dbReference>
<evidence type="ECO:0000256" key="4">
    <source>
        <dbReference type="ARBA" id="ARBA00022679"/>
    </source>
</evidence>
<evidence type="ECO:0000259" key="7">
    <source>
        <dbReference type="Pfam" id="PF00266"/>
    </source>
</evidence>
<dbReference type="InterPro" id="IPR003808">
    <property type="entry name" value="Fe-S_metab-assoc_dom"/>
</dbReference>
<dbReference type="AlphaFoldDB" id="A0A3M0A6H3"/>
<evidence type="ECO:0000256" key="2">
    <source>
        <dbReference type="ARBA" id="ARBA00010447"/>
    </source>
</evidence>
<evidence type="ECO:0000256" key="1">
    <source>
        <dbReference type="ARBA" id="ARBA00001933"/>
    </source>
</evidence>
<feature type="domain" description="Fe-S metabolism associated" evidence="8">
    <location>
        <begin position="442"/>
        <end position="553"/>
    </location>
</feature>
<dbReference type="GO" id="GO:0006534">
    <property type="term" value="P:cysteine metabolic process"/>
    <property type="evidence" value="ECO:0007669"/>
    <property type="project" value="InterPro"/>
</dbReference>
<evidence type="ECO:0000256" key="5">
    <source>
        <dbReference type="ARBA" id="ARBA00022898"/>
    </source>
</evidence>
<evidence type="ECO:0000313" key="9">
    <source>
        <dbReference type="EMBL" id="RMA80187.1"/>
    </source>
</evidence>
<evidence type="ECO:0000256" key="6">
    <source>
        <dbReference type="ARBA" id="ARBA00050776"/>
    </source>
</evidence>
<dbReference type="Proteomes" id="UP000267187">
    <property type="component" value="Unassembled WGS sequence"/>
</dbReference>
<gene>
    <name evidence="9" type="ORF">DFR27_1550</name>
</gene>
<proteinExistence type="inferred from homology"/>
<dbReference type="GO" id="GO:0030170">
    <property type="term" value="F:pyridoxal phosphate binding"/>
    <property type="evidence" value="ECO:0007669"/>
    <property type="project" value="InterPro"/>
</dbReference>
<dbReference type="PROSITE" id="PS00595">
    <property type="entry name" value="AA_TRANSFER_CLASS_5"/>
    <property type="match status" value="1"/>
</dbReference>
<dbReference type="OrthoDB" id="9808002at2"/>
<organism evidence="9 10">
    <name type="scientific">Umboniibacter marinipuniceus</name>
    <dbReference type="NCBI Taxonomy" id="569599"/>
    <lineage>
        <taxon>Bacteria</taxon>
        <taxon>Pseudomonadati</taxon>
        <taxon>Pseudomonadota</taxon>
        <taxon>Gammaproteobacteria</taxon>
        <taxon>Cellvibrionales</taxon>
        <taxon>Cellvibrionaceae</taxon>
        <taxon>Umboniibacter</taxon>
    </lineage>
</organism>
<sequence>MSQVEANFNVAKLRREFPQLRKRIGNLPLCYFDSAATVQKPRIVVDELNHCLQKSYANVHRAAHSLATEATSRFEAARAEVAEFIRGEAKECIFTKGTTDAINLVAQSWGNLHVQEGDEILLTQAEHHANIVPWQLLAQRTGAKIVFAKVDEWGCLDVADWLSKLGANTKLVAFGHASNVTGAVNPVAALTEAAKSNGSKVLIDGAQAVAHLSVDVHAIGCDFYVFSGHKLYGPNGIGVLWGRYPVLCEMPAVNGGGEMISEVTEDGFTTQLPPLRFEPGTPAWPEACALAVAIQWLNIQRSEGLASYEFELYGYLRLRLAELSGFRVLGADQPNVGIASLVSDDAVQDLGFFLDQQGIAVRVGHHCAMPLMKALGVPGTLRISLAAYNTRAEIDHLIECLAQWEQQVSRARSRVFSLTELTAAKALNAEAIAEYQGLIGDSSEESFRALIHLGQSSSRFDETVRATKYLVPGCETRLWLAVVTTVPTLQFAVDAESDTMRGLLSLLSHELQGKTGRDLADFHLDQWVERLALSRFVTATRGNGVNAVVAALSALYAAGDKG</sequence>
<comment type="cofactor">
    <cofactor evidence="1">
        <name>pyridoxal 5'-phosphate</name>
        <dbReference type="ChEBI" id="CHEBI:597326"/>
    </cofactor>
</comment>
<dbReference type="InterPro" id="IPR000192">
    <property type="entry name" value="Aminotrans_V_dom"/>
</dbReference>
<evidence type="ECO:0000259" key="8">
    <source>
        <dbReference type="Pfam" id="PF02657"/>
    </source>
</evidence>